<dbReference type="Proteomes" id="UP000837857">
    <property type="component" value="Chromosome 5"/>
</dbReference>
<evidence type="ECO:0000313" key="1">
    <source>
        <dbReference type="EMBL" id="CAH2068528.1"/>
    </source>
</evidence>
<keyword evidence="2" id="KW-1185">Reference proteome</keyword>
<organism evidence="1 2">
    <name type="scientific">Iphiclides podalirius</name>
    <name type="common">scarce swallowtail</name>
    <dbReference type="NCBI Taxonomy" id="110791"/>
    <lineage>
        <taxon>Eukaryota</taxon>
        <taxon>Metazoa</taxon>
        <taxon>Ecdysozoa</taxon>
        <taxon>Arthropoda</taxon>
        <taxon>Hexapoda</taxon>
        <taxon>Insecta</taxon>
        <taxon>Pterygota</taxon>
        <taxon>Neoptera</taxon>
        <taxon>Endopterygota</taxon>
        <taxon>Lepidoptera</taxon>
        <taxon>Glossata</taxon>
        <taxon>Ditrysia</taxon>
        <taxon>Papilionoidea</taxon>
        <taxon>Papilionidae</taxon>
        <taxon>Papilioninae</taxon>
        <taxon>Iphiclides</taxon>
    </lineage>
</organism>
<dbReference type="InterPro" id="IPR036186">
    <property type="entry name" value="Serpin_sf"/>
</dbReference>
<feature type="non-terminal residue" evidence="1">
    <location>
        <position position="101"/>
    </location>
</feature>
<dbReference type="EMBL" id="OW152817">
    <property type="protein sequence ID" value="CAH2068528.1"/>
    <property type="molecule type" value="Genomic_DNA"/>
</dbReference>
<accession>A0ABN8IWZ2</accession>
<sequence length="101" mass="11765">MYSLRVAVSLPLYTLRMTLLLPGKLQSMGFSRLVDVGQCEDVRLSHGVQRLMFWAEAGRNAFKDDGIEWDEVPELEILVNRPYIFFVRWRNITIMNGNFVL</sequence>
<evidence type="ECO:0000313" key="2">
    <source>
        <dbReference type="Proteomes" id="UP000837857"/>
    </source>
</evidence>
<protein>
    <submittedName>
        <fullName evidence="1">Uncharacterized protein</fullName>
    </submittedName>
</protein>
<proteinExistence type="predicted"/>
<name>A0ABN8IWZ2_9NEOP</name>
<reference evidence="1" key="1">
    <citation type="submission" date="2022-03" db="EMBL/GenBank/DDBJ databases">
        <authorList>
            <person name="Martin H S."/>
        </authorList>
    </citation>
    <scope>NUCLEOTIDE SEQUENCE</scope>
</reference>
<gene>
    <name evidence="1" type="ORF">IPOD504_LOCUS14394</name>
</gene>
<dbReference type="SUPFAM" id="SSF56574">
    <property type="entry name" value="Serpins"/>
    <property type="match status" value="1"/>
</dbReference>